<comment type="subcellular location">
    <subcellularLocation>
        <location evidence="1">Cell membrane</location>
        <topology evidence="1">Multi-pass membrane protein</topology>
    </subcellularLocation>
</comment>
<feature type="region of interest" description="Disordered" evidence="8">
    <location>
        <begin position="405"/>
        <end position="425"/>
    </location>
</feature>
<keyword evidence="7 9" id="KW-0472">Membrane</keyword>
<dbReference type="OrthoDB" id="4174405at2"/>
<evidence type="ECO:0000256" key="9">
    <source>
        <dbReference type="SAM" id="Phobius"/>
    </source>
</evidence>
<evidence type="ECO:0000256" key="8">
    <source>
        <dbReference type="SAM" id="MobiDB-lite"/>
    </source>
</evidence>
<dbReference type="GO" id="GO:1902600">
    <property type="term" value="P:proton transmembrane transport"/>
    <property type="evidence" value="ECO:0007669"/>
    <property type="project" value="InterPro"/>
</dbReference>
<dbReference type="EMBL" id="RKMH01000002">
    <property type="protein sequence ID" value="RPA65864.1"/>
    <property type="molecule type" value="Genomic_DNA"/>
</dbReference>
<feature type="transmembrane region" description="Helical" evidence="9">
    <location>
        <begin position="308"/>
        <end position="331"/>
    </location>
</feature>
<feature type="transmembrane region" description="Helical" evidence="9">
    <location>
        <begin position="371"/>
        <end position="400"/>
    </location>
</feature>
<organism evidence="11 12">
    <name type="scientific">Gordonia oryzae</name>
    <dbReference type="NCBI Taxonomy" id="2487349"/>
    <lineage>
        <taxon>Bacteria</taxon>
        <taxon>Bacillati</taxon>
        <taxon>Actinomycetota</taxon>
        <taxon>Actinomycetes</taxon>
        <taxon>Mycobacteriales</taxon>
        <taxon>Gordoniaceae</taxon>
        <taxon>Gordonia</taxon>
    </lineage>
</organism>
<keyword evidence="4 9" id="KW-0812">Transmembrane</keyword>
<accession>A0A3N4HFZ5</accession>
<feature type="transmembrane region" description="Helical" evidence="9">
    <location>
        <begin position="282"/>
        <end position="302"/>
    </location>
</feature>
<dbReference type="PANTHER" id="PTHR32507:SF8">
    <property type="entry name" value="CNH1P"/>
    <property type="match status" value="1"/>
</dbReference>
<dbReference type="Pfam" id="PF00999">
    <property type="entry name" value="Na_H_Exchanger"/>
    <property type="match status" value="1"/>
</dbReference>
<dbReference type="PANTHER" id="PTHR32507">
    <property type="entry name" value="NA(+)/H(+) ANTIPORTER 1"/>
    <property type="match status" value="1"/>
</dbReference>
<feature type="transmembrane region" description="Helical" evidence="9">
    <location>
        <begin position="94"/>
        <end position="127"/>
    </location>
</feature>
<sequence length="425" mass="44947">MATVVLFVAGSLLVWAAGHQLLLRLTITGPLLMVAIGGCAGWLFNQQALTFFDSKLALYLAEVILALLLFVDAIDVRGSVRSHLTAVPIRLLAIALPLSLLFVVILGLSLPLGLSVVAILAISCLAVPVDFSPEISLIRNRRIPESVRRWLTIESGYNDGLVSPFLLATLALATTTGDPRDQAISVFLKAAPSGAIAVGVGLVVGTAAGWLFRQAAARGWSDERSTRLGVLALPMFTFALAVLAHGNGFVSSFVCGVAVRIALSRNRSESEVRPNFRLAEDVAELTNLILWLAFGAASVALLAGALDWWPAIVLAGFVLTLGRMLPVLLSLAGSGVNWRDRTFMATMGPRGAASIVFGLIAFNALPGDDGIAVLSATCIIVLGSLLLHGMGAPVVIRALYGPATTPTARRRRRRTRSDQQTGSRT</sequence>
<evidence type="ECO:0000256" key="2">
    <source>
        <dbReference type="ARBA" id="ARBA00022448"/>
    </source>
</evidence>
<feature type="transmembrane region" description="Helical" evidence="9">
    <location>
        <begin position="190"/>
        <end position="212"/>
    </location>
</feature>
<dbReference type="Proteomes" id="UP000267536">
    <property type="component" value="Unassembled WGS sequence"/>
</dbReference>
<name>A0A3N4HFZ5_9ACTN</name>
<evidence type="ECO:0000256" key="4">
    <source>
        <dbReference type="ARBA" id="ARBA00022692"/>
    </source>
</evidence>
<dbReference type="GO" id="GO:0005886">
    <property type="term" value="C:plasma membrane"/>
    <property type="evidence" value="ECO:0007669"/>
    <property type="project" value="UniProtKB-SubCell"/>
</dbReference>
<dbReference type="AlphaFoldDB" id="A0A3N4HFZ5"/>
<feature type="transmembrane region" description="Helical" evidence="9">
    <location>
        <begin position="232"/>
        <end position="261"/>
    </location>
</feature>
<proteinExistence type="predicted"/>
<dbReference type="GO" id="GO:0015297">
    <property type="term" value="F:antiporter activity"/>
    <property type="evidence" value="ECO:0007669"/>
    <property type="project" value="UniProtKB-KW"/>
</dbReference>
<evidence type="ECO:0000313" key="11">
    <source>
        <dbReference type="EMBL" id="RPA65864.1"/>
    </source>
</evidence>
<keyword evidence="2" id="KW-0813">Transport</keyword>
<dbReference type="RefSeq" id="WP_123925736.1">
    <property type="nucleotide sequence ID" value="NZ_JBPSDP010000012.1"/>
</dbReference>
<keyword evidence="3" id="KW-0050">Antiport</keyword>
<evidence type="ECO:0000256" key="3">
    <source>
        <dbReference type="ARBA" id="ARBA00022449"/>
    </source>
</evidence>
<dbReference type="InterPro" id="IPR006153">
    <property type="entry name" value="Cation/H_exchanger_TM"/>
</dbReference>
<keyword evidence="12" id="KW-1185">Reference proteome</keyword>
<protein>
    <submittedName>
        <fullName evidence="11">Sodium:proton antiporter</fullName>
    </submittedName>
</protein>
<feature type="domain" description="Cation/H+ exchanger transmembrane" evidence="10">
    <location>
        <begin position="21"/>
        <end position="395"/>
    </location>
</feature>
<keyword evidence="5 9" id="KW-1133">Transmembrane helix</keyword>
<feature type="transmembrane region" description="Helical" evidence="9">
    <location>
        <begin position="343"/>
        <end position="365"/>
    </location>
</feature>
<evidence type="ECO:0000256" key="7">
    <source>
        <dbReference type="ARBA" id="ARBA00023136"/>
    </source>
</evidence>
<keyword evidence="6" id="KW-0406">Ion transport</keyword>
<feature type="transmembrane region" description="Helical" evidence="9">
    <location>
        <begin position="26"/>
        <end position="44"/>
    </location>
</feature>
<reference evidence="11 12" key="1">
    <citation type="submission" date="2018-11" db="EMBL/GenBank/DDBJ databases">
        <title>Draft genome sequence of Gordonia sp. RS15-1S isolated from rice stems.</title>
        <authorList>
            <person name="Muangham S."/>
        </authorList>
    </citation>
    <scope>NUCLEOTIDE SEQUENCE [LARGE SCALE GENOMIC DNA]</scope>
    <source>
        <strain evidence="11 12">RS15-1S</strain>
    </source>
</reference>
<evidence type="ECO:0000313" key="12">
    <source>
        <dbReference type="Proteomes" id="UP000267536"/>
    </source>
</evidence>
<evidence type="ECO:0000256" key="1">
    <source>
        <dbReference type="ARBA" id="ARBA00004651"/>
    </source>
</evidence>
<feature type="transmembrane region" description="Helical" evidence="9">
    <location>
        <begin position="56"/>
        <end position="74"/>
    </location>
</feature>
<evidence type="ECO:0000259" key="10">
    <source>
        <dbReference type="Pfam" id="PF00999"/>
    </source>
</evidence>
<evidence type="ECO:0000256" key="6">
    <source>
        <dbReference type="ARBA" id="ARBA00023065"/>
    </source>
</evidence>
<evidence type="ECO:0000256" key="5">
    <source>
        <dbReference type="ARBA" id="ARBA00022989"/>
    </source>
</evidence>
<gene>
    <name evidence="11" type="ORF">EF294_03765</name>
</gene>
<comment type="caution">
    <text evidence="11">The sequence shown here is derived from an EMBL/GenBank/DDBJ whole genome shotgun (WGS) entry which is preliminary data.</text>
</comment>